<organism evidence="3 4">
    <name type="scientific">Lasallia pustulata</name>
    <dbReference type="NCBI Taxonomy" id="136370"/>
    <lineage>
        <taxon>Eukaryota</taxon>
        <taxon>Fungi</taxon>
        <taxon>Dikarya</taxon>
        <taxon>Ascomycota</taxon>
        <taxon>Pezizomycotina</taxon>
        <taxon>Lecanoromycetes</taxon>
        <taxon>OSLEUM clade</taxon>
        <taxon>Umbilicariomycetidae</taxon>
        <taxon>Umbilicariales</taxon>
        <taxon>Umbilicariaceae</taxon>
        <taxon>Lasallia</taxon>
    </lineage>
</organism>
<dbReference type="Gene3D" id="3.30.420.10">
    <property type="entry name" value="Ribonuclease H-like superfamily/Ribonuclease H"/>
    <property type="match status" value="1"/>
</dbReference>
<evidence type="ECO:0000313" key="3">
    <source>
        <dbReference type="EMBL" id="SLM35455.1"/>
    </source>
</evidence>
<name>A0A1W5CXJ2_9LECA</name>
<dbReference type="Proteomes" id="UP000192927">
    <property type="component" value="Unassembled WGS sequence"/>
</dbReference>
<dbReference type="InterPro" id="IPR036397">
    <property type="entry name" value="RNaseH_sf"/>
</dbReference>
<evidence type="ECO:0000256" key="1">
    <source>
        <dbReference type="SAM" id="MobiDB-lite"/>
    </source>
</evidence>
<feature type="region of interest" description="Disordered" evidence="1">
    <location>
        <begin position="1"/>
        <end position="93"/>
    </location>
</feature>
<protein>
    <recommendedName>
        <fullName evidence="2">Reverse transcriptase Ty1/copia-type domain-containing protein</fullName>
    </recommendedName>
</protein>
<sequence>MPERQYGGLDINDDWETLTKANKEGYRSDPPSGNEDMPDWDTTVKPYLTEAEEENSGQEEQQDHDQENQDKSSQEEQEDTLQEHPLQPVAPCRNAERPRQLPLRYQNIADVSILLQGQNDAKTLDEIELFECNSPPFTESRRKEISGLLEKGVFKFINIADVPKGLRIFNSRFVDEIKNVGTDKAFEKSRLVVQAYNNYGKELVLTQSPTIQRMSQRLILAIAATLQGQSIGLYLRDISQAYVQSNTQLTRDFFARPPQELGLKNGSILQVVKPLYGVPEAGNHWFNTYHHHHTEKLRMNQSTYDPCLLYTNSNGFGIVGLQTDDTLFLADKTFAAAEETELQRAKLLAKEREKLTESTPIKFNGGYINQEGDSIRLSQERQCQNLRLINTKAIDLTSSRGEIRKAPEAAFDLSFAAQVINPNEQDAKALNKRIQWQLDNPLRGLHFVRLDITSLKLIVFTDASFANNQDLSSQIGFVIILIDGNNRANIIHWSSIKCKRITQSVLASELYVMAHGFDTGAAIKATVEKILQLRKPLPLILCTDSKSLYDCLVKLGTTQEKRLMVDLMCLRQSYERREIAEIKWIDGGSNPADAMTKNKPCQALKELIDMNMVNLKVTEWVECVGDDIATRPT</sequence>
<proteinExistence type="predicted"/>
<dbReference type="GO" id="GO:0003676">
    <property type="term" value="F:nucleic acid binding"/>
    <property type="evidence" value="ECO:0007669"/>
    <property type="project" value="InterPro"/>
</dbReference>
<feature type="compositionally biased region" description="Basic and acidic residues" evidence="1">
    <location>
        <begin position="61"/>
        <end position="74"/>
    </location>
</feature>
<dbReference type="AlphaFoldDB" id="A0A1W5CXJ2"/>
<feature type="domain" description="Reverse transcriptase Ty1/copia-type" evidence="2">
    <location>
        <begin position="158"/>
        <end position="381"/>
    </location>
</feature>
<feature type="compositionally biased region" description="Acidic residues" evidence="1">
    <location>
        <begin position="50"/>
        <end position="60"/>
    </location>
</feature>
<dbReference type="InterPro" id="IPR013103">
    <property type="entry name" value="RVT_2"/>
</dbReference>
<evidence type="ECO:0000259" key="2">
    <source>
        <dbReference type="Pfam" id="PF07727"/>
    </source>
</evidence>
<evidence type="ECO:0000313" key="4">
    <source>
        <dbReference type="Proteomes" id="UP000192927"/>
    </source>
</evidence>
<dbReference type="EMBL" id="FWEW01000730">
    <property type="protein sequence ID" value="SLM35455.1"/>
    <property type="molecule type" value="Genomic_DNA"/>
</dbReference>
<accession>A0A1W5CXJ2</accession>
<keyword evidence="4" id="KW-1185">Reference proteome</keyword>
<dbReference type="Pfam" id="PF07727">
    <property type="entry name" value="RVT_2"/>
    <property type="match status" value="1"/>
</dbReference>
<reference evidence="4" key="1">
    <citation type="submission" date="2017-03" db="EMBL/GenBank/DDBJ databases">
        <authorList>
            <person name="Sharma R."/>
            <person name="Thines M."/>
        </authorList>
    </citation>
    <scope>NUCLEOTIDE SEQUENCE [LARGE SCALE GENOMIC DNA]</scope>
</reference>